<dbReference type="GO" id="GO:0005737">
    <property type="term" value="C:cytoplasm"/>
    <property type="evidence" value="ECO:0007669"/>
    <property type="project" value="TreeGrafter"/>
</dbReference>
<evidence type="ECO:0000313" key="4">
    <source>
        <dbReference type="EMBL" id="KAG9396413.1"/>
    </source>
</evidence>
<dbReference type="AlphaFoldDB" id="A0A8J6E3V1"/>
<name>A0A8J6E3V1_9EUKA</name>
<dbReference type="InterPro" id="IPR008015">
    <property type="entry name" value="PDED_dom"/>
</dbReference>
<comment type="caution">
    <text evidence="4">The sequence shown here is derived from an EMBL/GenBank/DDBJ whole genome shotgun (WGS) entry which is preliminary data.</text>
</comment>
<dbReference type="PANTHER" id="PTHR12976:SF0">
    <property type="entry name" value="RETINAL ROD RHODOPSIN-SENSITIVE CGMP 3',5'-CYCLIC PHOSPHODIESTERASE SUBUNIT DELTA"/>
    <property type="match status" value="1"/>
</dbReference>
<comment type="similarity">
    <text evidence="1">Belongs to the PDE6D/unc-119 family.</text>
</comment>
<dbReference type="Pfam" id="PF05351">
    <property type="entry name" value="GMP_PDE_delta"/>
    <property type="match status" value="1"/>
</dbReference>
<evidence type="ECO:0000256" key="1">
    <source>
        <dbReference type="ARBA" id="ARBA00008102"/>
    </source>
</evidence>
<dbReference type="InterPro" id="IPR037036">
    <property type="entry name" value="PDED_dom_sf"/>
</dbReference>
<feature type="region of interest" description="Disordered" evidence="2">
    <location>
        <begin position="1"/>
        <end position="28"/>
    </location>
</feature>
<protein>
    <submittedName>
        <fullName evidence="4">GMP phosphodiesterase, delta subunit</fullName>
    </submittedName>
</protein>
<dbReference type="Gene3D" id="2.70.50.40">
    <property type="entry name" value="GMP phosphodiesterase, delta subunit"/>
    <property type="match status" value="1"/>
</dbReference>
<dbReference type="EMBL" id="JAHDYR010000006">
    <property type="protein sequence ID" value="KAG9396413.1"/>
    <property type="molecule type" value="Genomic_DNA"/>
</dbReference>
<sequence length="182" mass="20532">MTLLEATKAVQVPAGTPAPETAIDPTEGSKIDQIRAGFRINSMQMADATPGRPVEVMWVDDKWDSFIVDPSFRKTAVITRRLFDAAFVHRETTFSSKEEMHNFRIHQRLLLMGQEVEHWYFEFGFVIPNSTNTWQNVIEAAGPGKMIPPEVLHGNLCVETLFCEGEEIIGKATVDILIEELQ</sequence>
<dbReference type="Proteomes" id="UP000717585">
    <property type="component" value="Unassembled WGS sequence"/>
</dbReference>
<feature type="domain" description="GMP phosphodiesterase delta subunit" evidence="3">
    <location>
        <begin position="34"/>
        <end position="175"/>
    </location>
</feature>
<gene>
    <name evidence="4" type="ORF">J8273_2144</name>
</gene>
<dbReference type="SUPFAM" id="SSF81296">
    <property type="entry name" value="E set domains"/>
    <property type="match status" value="1"/>
</dbReference>
<dbReference type="OrthoDB" id="10248777at2759"/>
<organism evidence="4 5">
    <name type="scientific">Carpediemonas membranifera</name>
    <dbReference type="NCBI Taxonomy" id="201153"/>
    <lineage>
        <taxon>Eukaryota</taxon>
        <taxon>Metamonada</taxon>
        <taxon>Carpediemonas-like organisms</taxon>
        <taxon>Carpediemonas</taxon>
    </lineage>
</organism>
<dbReference type="InterPro" id="IPR014756">
    <property type="entry name" value="Ig_E-set"/>
</dbReference>
<dbReference type="PANTHER" id="PTHR12976">
    <property type="entry name" value="RETINAL ROD RHODOPSIN-SENSITIVE CGMP 3',5'-CYCLIC PHOSPHODIESTERASE DELTA-SUBUNIT"/>
    <property type="match status" value="1"/>
</dbReference>
<evidence type="ECO:0000313" key="5">
    <source>
        <dbReference type="Proteomes" id="UP000717585"/>
    </source>
</evidence>
<accession>A0A8J6E3V1</accession>
<keyword evidence="5" id="KW-1185">Reference proteome</keyword>
<proteinExistence type="inferred from homology"/>
<evidence type="ECO:0000256" key="2">
    <source>
        <dbReference type="SAM" id="MobiDB-lite"/>
    </source>
</evidence>
<reference evidence="4" key="1">
    <citation type="submission" date="2021-05" db="EMBL/GenBank/DDBJ databases">
        <title>A free-living protist that lacks canonical eukaryotic 1 DNA replication and segregation systems.</title>
        <authorList>
            <person name="Salas-Leiva D.E."/>
            <person name="Tromer E.C."/>
            <person name="Curtis B.A."/>
            <person name="Jerlstrom-Hultqvist J."/>
            <person name="Kolisko M."/>
            <person name="Yi Z."/>
            <person name="Salas-Leiva J.S."/>
            <person name="Gallot-Lavallee L."/>
            <person name="Kops G.J.P.L."/>
            <person name="Archibald J.M."/>
            <person name="Simpson A.G.B."/>
            <person name="Roger A.J."/>
        </authorList>
    </citation>
    <scope>NUCLEOTIDE SEQUENCE</scope>
    <source>
        <strain evidence="4">BICM</strain>
    </source>
</reference>
<evidence type="ECO:0000259" key="3">
    <source>
        <dbReference type="Pfam" id="PF05351"/>
    </source>
</evidence>